<dbReference type="Pfam" id="PF00295">
    <property type="entry name" value="Glyco_hydro_28"/>
    <property type="match status" value="1"/>
</dbReference>
<feature type="transmembrane region" description="Helical" evidence="5">
    <location>
        <begin position="91"/>
        <end position="117"/>
    </location>
</feature>
<keyword evidence="5" id="KW-1133">Transmembrane helix</keyword>
<evidence type="ECO:0000313" key="7">
    <source>
        <dbReference type="Proteomes" id="UP001141806"/>
    </source>
</evidence>
<keyword evidence="7" id="KW-1185">Reference proteome</keyword>
<protein>
    <recommendedName>
        <fullName evidence="8">Polygalacturonase</fullName>
    </recommendedName>
</protein>
<keyword evidence="5" id="KW-0812">Transmembrane</keyword>
<dbReference type="GO" id="GO:0005975">
    <property type="term" value="P:carbohydrate metabolic process"/>
    <property type="evidence" value="ECO:0007669"/>
    <property type="project" value="InterPro"/>
</dbReference>
<dbReference type="AlphaFoldDB" id="A0A9Q0K1E0"/>
<evidence type="ECO:0000256" key="4">
    <source>
        <dbReference type="RuleBase" id="RU361169"/>
    </source>
</evidence>
<dbReference type="InterPro" id="IPR011050">
    <property type="entry name" value="Pectin_lyase_fold/virulence"/>
</dbReference>
<dbReference type="InterPro" id="IPR006626">
    <property type="entry name" value="PbH1"/>
</dbReference>
<reference evidence="6" key="1">
    <citation type="journal article" date="2023" name="Plant J.">
        <title>The genome of the king protea, Protea cynaroides.</title>
        <authorList>
            <person name="Chang J."/>
            <person name="Duong T.A."/>
            <person name="Schoeman C."/>
            <person name="Ma X."/>
            <person name="Roodt D."/>
            <person name="Barker N."/>
            <person name="Li Z."/>
            <person name="Van de Peer Y."/>
            <person name="Mizrachi E."/>
        </authorList>
    </citation>
    <scope>NUCLEOTIDE SEQUENCE</scope>
    <source>
        <tissue evidence="6">Young leaves</tissue>
    </source>
</reference>
<evidence type="ECO:0000256" key="2">
    <source>
        <dbReference type="ARBA" id="ARBA00022801"/>
    </source>
</evidence>
<dbReference type="SMART" id="SM00710">
    <property type="entry name" value="PbH1"/>
    <property type="match status" value="7"/>
</dbReference>
<keyword evidence="5" id="KW-0472">Membrane</keyword>
<evidence type="ECO:0000256" key="1">
    <source>
        <dbReference type="ARBA" id="ARBA00008834"/>
    </source>
</evidence>
<sequence>MHVAGVWNASNMISSNMISTIFSRLALGFNGASVKRIGCSSIVTLSSFSNVCSESLSMASQSLTIPWGTGTYLKTLCSLHIKNPKPDFKRYIPAFLFSHKTLFVVLWIVGFASVFIWQRNIVDGLRIFRRVPDRPIPKLRPFAFNLTDFGGVGDGVTVNTEAFKRAVVAISKLGRKGGGQLNVPAGRWLTAPFNLTSHMTLFLAQDAVILGIEDEKYWPLMPPLPSYGYGREHPGPRYGSLIHGQNLKDVVLTGHNGTIDGQGKAWWVKYRRKLLNHTRGPLVQIMWSRDIQISDITLRNSPFWTLHPFDCKNIIITNVTILAPISGAPNTDGIDPDSCENVVIEDCYISTGDDGIAIKSGWDQYGIYYGRPSTNILIRNLVVRSMVSAGVSIGSEMSGGVSNITVENLHVWSSRRAVRIKTAPGRGGFVRHITYRNLTFDNVRVGIVIKTDYNEHPDEGYDPKALPVIEDISFTGIHGQGVRVPVRIHGSEEIPVRNVTFRDMSVGITYKKKHIFQCAFVQGRVVGSIFPAPCENLDRYDEQERLVRWSTSQNITDIDYDF</sequence>
<gene>
    <name evidence="6" type="ORF">NE237_026662</name>
</gene>
<dbReference type="Gene3D" id="2.160.20.10">
    <property type="entry name" value="Single-stranded right-handed beta-helix, Pectin lyase-like"/>
    <property type="match status" value="1"/>
</dbReference>
<evidence type="ECO:0000256" key="3">
    <source>
        <dbReference type="ARBA" id="ARBA00023295"/>
    </source>
</evidence>
<dbReference type="SUPFAM" id="SSF51126">
    <property type="entry name" value="Pectin lyase-like"/>
    <property type="match status" value="1"/>
</dbReference>
<dbReference type="InterPro" id="IPR000743">
    <property type="entry name" value="Glyco_hydro_28"/>
</dbReference>
<name>A0A9Q0K1E0_9MAGN</name>
<dbReference type="GO" id="GO:0004650">
    <property type="term" value="F:polygalacturonase activity"/>
    <property type="evidence" value="ECO:0007669"/>
    <property type="project" value="InterPro"/>
</dbReference>
<keyword evidence="2 4" id="KW-0378">Hydrolase</keyword>
<dbReference type="InterPro" id="IPR051801">
    <property type="entry name" value="GH28_Enzymes"/>
</dbReference>
<evidence type="ECO:0000256" key="5">
    <source>
        <dbReference type="SAM" id="Phobius"/>
    </source>
</evidence>
<dbReference type="Proteomes" id="UP001141806">
    <property type="component" value="Unassembled WGS sequence"/>
</dbReference>
<dbReference type="EMBL" id="JAMYWD010000010">
    <property type="protein sequence ID" value="KAJ4959551.1"/>
    <property type="molecule type" value="Genomic_DNA"/>
</dbReference>
<organism evidence="6 7">
    <name type="scientific">Protea cynaroides</name>
    <dbReference type="NCBI Taxonomy" id="273540"/>
    <lineage>
        <taxon>Eukaryota</taxon>
        <taxon>Viridiplantae</taxon>
        <taxon>Streptophyta</taxon>
        <taxon>Embryophyta</taxon>
        <taxon>Tracheophyta</taxon>
        <taxon>Spermatophyta</taxon>
        <taxon>Magnoliopsida</taxon>
        <taxon>Proteales</taxon>
        <taxon>Proteaceae</taxon>
        <taxon>Protea</taxon>
    </lineage>
</organism>
<dbReference type="PANTHER" id="PTHR31339:SF44">
    <property type="entry name" value="PECTIN LYASE-LIKE SUPERFAMILY PROTEIN"/>
    <property type="match status" value="1"/>
</dbReference>
<evidence type="ECO:0008006" key="8">
    <source>
        <dbReference type="Google" id="ProtNLM"/>
    </source>
</evidence>
<dbReference type="InterPro" id="IPR012334">
    <property type="entry name" value="Pectin_lyas_fold"/>
</dbReference>
<comment type="similarity">
    <text evidence="1 4">Belongs to the glycosyl hydrolase 28 family.</text>
</comment>
<dbReference type="PANTHER" id="PTHR31339">
    <property type="entry name" value="PECTIN LYASE-RELATED"/>
    <property type="match status" value="1"/>
</dbReference>
<evidence type="ECO:0000313" key="6">
    <source>
        <dbReference type="EMBL" id="KAJ4959551.1"/>
    </source>
</evidence>
<comment type="caution">
    <text evidence="6">The sequence shown here is derived from an EMBL/GenBank/DDBJ whole genome shotgun (WGS) entry which is preliminary data.</text>
</comment>
<accession>A0A9Q0K1E0</accession>
<keyword evidence="3 4" id="KW-0326">Glycosidase</keyword>
<proteinExistence type="inferred from homology"/>
<dbReference type="OrthoDB" id="187139at2759"/>